<evidence type="ECO:0000256" key="1">
    <source>
        <dbReference type="SAM" id="Coils"/>
    </source>
</evidence>
<comment type="caution">
    <text evidence="3">The sequence shown here is derived from an EMBL/GenBank/DDBJ whole genome shotgun (WGS) entry which is preliminary data.</text>
</comment>
<dbReference type="EMBL" id="JAAZWO010000020">
    <property type="protein sequence ID" value="MBC2398967.1"/>
    <property type="molecule type" value="Genomic_DNA"/>
</dbReference>
<protein>
    <submittedName>
        <fullName evidence="3">Uncharacterized protein</fullName>
    </submittedName>
</protein>
<dbReference type="RefSeq" id="WP_035147605.1">
    <property type="nucleotide sequence ID" value="NZ_JAAZWO010000020.1"/>
</dbReference>
<organism evidence="3 4">
    <name type="scientific">Clostridium tetanomorphum</name>
    <dbReference type="NCBI Taxonomy" id="1553"/>
    <lineage>
        <taxon>Bacteria</taxon>
        <taxon>Bacillati</taxon>
        <taxon>Bacillota</taxon>
        <taxon>Clostridia</taxon>
        <taxon>Eubacteriales</taxon>
        <taxon>Clostridiaceae</taxon>
        <taxon>Clostridium</taxon>
    </lineage>
</organism>
<feature type="coiled-coil region" evidence="1">
    <location>
        <begin position="83"/>
        <end position="113"/>
    </location>
</feature>
<accession>A0A923J1A6</accession>
<keyword evidence="4" id="KW-1185">Reference proteome</keyword>
<evidence type="ECO:0000313" key="4">
    <source>
        <dbReference type="Proteomes" id="UP000563151"/>
    </source>
</evidence>
<keyword evidence="1" id="KW-0175">Coiled coil</keyword>
<proteinExistence type="predicted"/>
<feature type="region of interest" description="Disordered" evidence="2">
    <location>
        <begin position="157"/>
        <end position="176"/>
    </location>
</feature>
<evidence type="ECO:0000313" key="3">
    <source>
        <dbReference type="EMBL" id="MBC2398967.1"/>
    </source>
</evidence>
<evidence type="ECO:0000256" key="2">
    <source>
        <dbReference type="SAM" id="MobiDB-lite"/>
    </source>
</evidence>
<gene>
    <name evidence="3" type="ORF">HGG79_14460</name>
</gene>
<reference evidence="3 4" key="1">
    <citation type="submission" date="2020-04" db="EMBL/GenBank/DDBJ databases">
        <title>Genomic insights into acetone-butanol-ethanol (ABE) fermentation by sequencing solventogenic clostridia strains.</title>
        <authorList>
            <person name="Brown S."/>
        </authorList>
    </citation>
    <scope>NUCLEOTIDE SEQUENCE [LARGE SCALE GENOMIC DNA]</scope>
    <source>
        <strain evidence="3 4">DJ011</strain>
    </source>
</reference>
<sequence length="176" mass="20844">MILLDRYKLLQKEIKELEDKKQNAYNMIVENHNKGNERNKTLDDIWKTLHKQLEKKKFELKELGYVRDDVAIYESELKNVDNNNRTIDLLNKMKNQIEELDNTRQELMALGQTSNTIWNMYGTPLKSFLFNINTALAGSRKQSKEEVKKKIDEAKKKLEEERKADAEEESLKKKLL</sequence>
<name>A0A923J1A6_CLOTT</name>
<dbReference type="AlphaFoldDB" id="A0A923J1A6"/>
<dbReference type="Proteomes" id="UP000563151">
    <property type="component" value="Unassembled WGS sequence"/>
</dbReference>
<feature type="coiled-coil region" evidence="1">
    <location>
        <begin position="7"/>
        <end position="34"/>
    </location>
</feature>